<name>A0A8J3VDR5_9ACTN</name>
<dbReference type="Proteomes" id="UP000605992">
    <property type="component" value="Unassembled WGS sequence"/>
</dbReference>
<protein>
    <submittedName>
        <fullName evidence="1">Uncharacterized protein</fullName>
    </submittedName>
</protein>
<evidence type="ECO:0000313" key="2">
    <source>
        <dbReference type="Proteomes" id="UP000605992"/>
    </source>
</evidence>
<proteinExistence type="predicted"/>
<accession>A0A8J3VDR5</accession>
<dbReference type="AlphaFoldDB" id="A0A8J3VDR5"/>
<comment type="caution">
    <text evidence="1">The sequence shown here is derived from an EMBL/GenBank/DDBJ whole genome shotgun (WGS) entry which is preliminary data.</text>
</comment>
<sequence>MTSSGAYAWLGEAFCLTAATNIDAGSALARCGALDAPAAMTFENAVRLSRSFDAGYPRLCLAKPYGKAVLLLEVSSAEGARPEVLRALSAETRVMSVLVAPEACHVALAVDGELVAGLDARRPSVRWGSDPGRLSLEGGQGAAGALRLLESFAGTPVTEALFGGPLAAAALRPLLEDPPSLSGHEVRQLDPELADLLDRSDAATLRRVALDQARWCARRADVADEPLVSAALDAGMPRLVEDTEPLGLLIRSWNEEGHVAGASLADPVGRDRMTPGRRRLAFLRAHAGNAVRVAMFPDARTAAYCALSSLVAERIPTRRQDVFRLLGQ</sequence>
<reference evidence="1" key="1">
    <citation type="submission" date="2021-01" db="EMBL/GenBank/DDBJ databases">
        <title>Whole genome shotgun sequence of Planotetraspora thailandica NBRC 104271.</title>
        <authorList>
            <person name="Komaki H."/>
            <person name="Tamura T."/>
        </authorList>
    </citation>
    <scope>NUCLEOTIDE SEQUENCE</scope>
    <source>
        <strain evidence="1">NBRC 104271</strain>
    </source>
</reference>
<gene>
    <name evidence="1" type="ORF">Pth03_43090</name>
</gene>
<dbReference type="EMBL" id="BOOR01000031">
    <property type="protein sequence ID" value="GII55920.1"/>
    <property type="molecule type" value="Genomic_DNA"/>
</dbReference>
<organism evidence="1 2">
    <name type="scientific">Planotetraspora thailandica</name>
    <dbReference type="NCBI Taxonomy" id="487172"/>
    <lineage>
        <taxon>Bacteria</taxon>
        <taxon>Bacillati</taxon>
        <taxon>Actinomycetota</taxon>
        <taxon>Actinomycetes</taxon>
        <taxon>Streptosporangiales</taxon>
        <taxon>Streptosporangiaceae</taxon>
        <taxon>Planotetraspora</taxon>
    </lineage>
</organism>
<evidence type="ECO:0000313" key="1">
    <source>
        <dbReference type="EMBL" id="GII55920.1"/>
    </source>
</evidence>
<dbReference type="RefSeq" id="WP_203946095.1">
    <property type="nucleotide sequence ID" value="NZ_BOOR01000031.1"/>
</dbReference>
<keyword evidence="2" id="KW-1185">Reference proteome</keyword>